<protein>
    <submittedName>
        <fullName evidence="8">Uncharacterized protein LOC105360363</fullName>
    </submittedName>
</protein>
<feature type="signal peptide" evidence="5">
    <location>
        <begin position="1"/>
        <end position="24"/>
    </location>
</feature>
<feature type="chain" id="PRO_5042608778" evidence="5">
    <location>
        <begin position="25"/>
        <end position="487"/>
    </location>
</feature>
<dbReference type="PANTHER" id="PTHR24276:SF96">
    <property type="entry name" value="PEPTIDASE S1 DOMAIN-CONTAINING PROTEIN"/>
    <property type="match status" value="1"/>
</dbReference>
<keyword evidence="7" id="KW-1185">Reference proteome</keyword>
<organism evidence="7 8">
    <name type="scientific">Ceratosolen solmsi marchali</name>
    <dbReference type="NCBI Taxonomy" id="326594"/>
    <lineage>
        <taxon>Eukaryota</taxon>
        <taxon>Metazoa</taxon>
        <taxon>Ecdysozoa</taxon>
        <taxon>Arthropoda</taxon>
        <taxon>Hexapoda</taxon>
        <taxon>Insecta</taxon>
        <taxon>Pterygota</taxon>
        <taxon>Neoptera</taxon>
        <taxon>Endopterygota</taxon>
        <taxon>Hymenoptera</taxon>
        <taxon>Apocrita</taxon>
        <taxon>Proctotrupomorpha</taxon>
        <taxon>Chalcidoidea</taxon>
        <taxon>Agaonidae</taxon>
        <taxon>Agaoninae</taxon>
        <taxon>Ceratosolen</taxon>
    </lineage>
</organism>
<evidence type="ECO:0000313" key="7">
    <source>
        <dbReference type="Proteomes" id="UP000695007"/>
    </source>
</evidence>
<evidence type="ECO:0000256" key="3">
    <source>
        <dbReference type="ARBA" id="ARBA00022825"/>
    </source>
</evidence>
<dbReference type="PROSITE" id="PS50240">
    <property type="entry name" value="TRYPSIN_DOM"/>
    <property type="match status" value="2"/>
</dbReference>
<evidence type="ECO:0000256" key="1">
    <source>
        <dbReference type="ARBA" id="ARBA00022670"/>
    </source>
</evidence>
<dbReference type="SMART" id="SM00020">
    <property type="entry name" value="Tryp_SPc"/>
    <property type="match status" value="1"/>
</dbReference>
<dbReference type="Gene3D" id="2.40.10.10">
    <property type="entry name" value="Trypsin-like serine proteases"/>
    <property type="match status" value="2"/>
</dbReference>
<dbReference type="SUPFAM" id="SSF50494">
    <property type="entry name" value="Trypsin-like serine proteases"/>
    <property type="match status" value="2"/>
</dbReference>
<gene>
    <name evidence="8" type="primary">LOC105360363</name>
</gene>
<dbReference type="AlphaFoldDB" id="A0AAJ6YCM6"/>
<keyword evidence="4" id="KW-1015">Disulfide bond</keyword>
<dbReference type="Proteomes" id="UP000695007">
    <property type="component" value="Unplaced"/>
</dbReference>
<evidence type="ECO:0000259" key="6">
    <source>
        <dbReference type="PROSITE" id="PS50240"/>
    </source>
</evidence>
<dbReference type="GO" id="GO:0006508">
    <property type="term" value="P:proteolysis"/>
    <property type="evidence" value="ECO:0007669"/>
    <property type="project" value="UniProtKB-KW"/>
</dbReference>
<sequence>MQINVYLLAAGFLILCNNYDSISGSPIHGVNVRFADPGEFPYVVSIKRSNDTNPQPETDHVCSGVLVTHKDVLSTESCLLCFFNEMPEIMVGSNNIREGTKHYVLWWLTYNQWNNIRQARRAILNSVIILRLNETVDYDIRPIETVSIPQGVLRHLRGQVPAFGREIRDHISNWMETADLTVMTKRECEHRFARQYLDFRVTENFFCAIANPVALMSKGNRGAPLVQNGRLIGIYKELYPDIPEEYHPSKVNLFMFVSFFIDFILDINVYLLAAGFLILCNNYDSISGSPIHGVNVRFADPGEFPYVVSIKRFNPANPQPETDHVCTGVLISHKDVLTAESCLNSFLNQVPEVIVGSNNIREGSKHYVLWWLTYREWCRQRGRFHRFSINDVSILRLNESVSINIQPIEIAIMPDAALNGLIVHVVAFGRRIRDHISNLMETVIMKIVARRSCERRITRESHPFPITPNLICVVANPIAIMHDVSII</sequence>
<keyword evidence="5" id="KW-0732">Signal</keyword>
<evidence type="ECO:0000256" key="2">
    <source>
        <dbReference type="ARBA" id="ARBA00022801"/>
    </source>
</evidence>
<dbReference type="InterPro" id="IPR001254">
    <property type="entry name" value="Trypsin_dom"/>
</dbReference>
<dbReference type="InterPro" id="IPR009003">
    <property type="entry name" value="Peptidase_S1_PA"/>
</dbReference>
<dbReference type="InterPro" id="IPR043504">
    <property type="entry name" value="Peptidase_S1_PA_chymotrypsin"/>
</dbReference>
<evidence type="ECO:0000256" key="4">
    <source>
        <dbReference type="ARBA" id="ARBA00023157"/>
    </source>
</evidence>
<dbReference type="PANTHER" id="PTHR24276">
    <property type="entry name" value="POLYSERASE-RELATED"/>
    <property type="match status" value="1"/>
</dbReference>
<keyword evidence="3" id="KW-0720">Serine protease</keyword>
<feature type="domain" description="Peptidase S1" evidence="6">
    <location>
        <begin position="285"/>
        <end position="473"/>
    </location>
</feature>
<evidence type="ECO:0000313" key="8">
    <source>
        <dbReference type="RefSeq" id="XP_011495556.1"/>
    </source>
</evidence>
<reference evidence="8" key="1">
    <citation type="submission" date="2025-08" db="UniProtKB">
        <authorList>
            <consortium name="RefSeq"/>
        </authorList>
    </citation>
    <scope>IDENTIFICATION</scope>
</reference>
<dbReference type="GeneID" id="105360363"/>
<evidence type="ECO:0000256" key="5">
    <source>
        <dbReference type="SAM" id="SignalP"/>
    </source>
</evidence>
<name>A0AAJ6YCM6_9HYME</name>
<keyword evidence="2" id="KW-0378">Hydrolase</keyword>
<accession>A0AAJ6YCM6</accession>
<dbReference type="KEGG" id="csol:105360363"/>
<feature type="domain" description="Peptidase S1" evidence="6">
    <location>
        <begin position="21"/>
        <end position="269"/>
    </location>
</feature>
<dbReference type="InterPro" id="IPR050430">
    <property type="entry name" value="Peptidase_S1"/>
</dbReference>
<dbReference type="Pfam" id="PF00089">
    <property type="entry name" value="Trypsin"/>
    <property type="match status" value="2"/>
</dbReference>
<keyword evidence="1" id="KW-0645">Protease</keyword>
<dbReference type="RefSeq" id="XP_011495556.1">
    <property type="nucleotide sequence ID" value="XM_011497254.1"/>
</dbReference>
<dbReference type="GO" id="GO:0004252">
    <property type="term" value="F:serine-type endopeptidase activity"/>
    <property type="evidence" value="ECO:0007669"/>
    <property type="project" value="InterPro"/>
</dbReference>
<proteinExistence type="predicted"/>